<dbReference type="Gene3D" id="3.40.50.1000">
    <property type="entry name" value="HAD superfamily/HAD-like"/>
    <property type="match status" value="1"/>
</dbReference>
<evidence type="ECO:0000256" key="10">
    <source>
        <dbReference type="ARBA" id="ARBA00022840"/>
    </source>
</evidence>
<keyword evidence="10 17" id="KW-0067">ATP-binding</keyword>
<protein>
    <recommendedName>
        <fullName evidence="3">P-type Cu(+) transporter</fullName>
        <ecNumber evidence="3">7.2.2.8</ecNumber>
    </recommendedName>
</protein>
<keyword evidence="13" id="KW-0186">Copper</keyword>
<name>A0A073K026_9BACI</name>
<dbReference type="FunFam" id="3.40.50.1000:FF:000144">
    <property type="entry name" value="copper-transporting ATPase 1 isoform X2"/>
    <property type="match status" value="1"/>
</dbReference>
<sequence length="545" mass="57864">VGLYFETSAVLITLILLGKLFESLAKGKSSEAIKKLMGLQAKTATVIRNDQEMSIPLEEVVTGDIVIVKPGEKIPVDGIVIEGASAVDESMLTGESIPVEKQIGDEVIGATVNKNGSLKVEAKKVGKDTALAQIIKVVEDAQGSKAPIQRVADVISGIFVPIVVGIAIVTFIVWFTIVEPGNFASALEKLIAVLVIACPCALGLATPTSIMAGSGRAAEYGILFKGGEHLEGTQKINTVLVDKTGTVTKGKPELTDVSVENIDEEQFLYFVGSAERNSEHPLAEAIVEGVKQKGITLGNTTEFEAIPGYGIRAVMEEHEIVIGTRKLMEKYHVKATHAYSFMEQLENEGKTAMLVGIDGAYAGVVAVADTIKETSKEAVSKLKEMGIQVVMITGDNERTAHAIAKQVGIDHVRAGVLPEDKANEVKKFQVEGKHVAMVGDGINDAPALAVADIGMAMGTGTDVAMEAADVTLMRGDLRSIADAIFMSKKTMRNIKQNLFWALIYNTLGIPIAAAGFLAPWLAGAAMAFSSVSVVLNALRLQRVKL</sequence>
<evidence type="ECO:0000256" key="12">
    <source>
        <dbReference type="ARBA" id="ARBA00022989"/>
    </source>
</evidence>
<keyword evidence="5" id="KW-0597">Phosphoprotein</keyword>
<dbReference type="EMBL" id="JOTN01000005">
    <property type="protein sequence ID" value="KEK19807.1"/>
    <property type="molecule type" value="Genomic_DNA"/>
</dbReference>
<dbReference type="SUPFAM" id="SSF56784">
    <property type="entry name" value="HAD-like"/>
    <property type="match status" value="1"/>
</dbReference>
<dbReference type="FunFam" id="2.70.150.10:FF:000002">
    <property type="entry name" value="Copper-transporting ATPase 1, putative"/>
    <property type="match status" value="1"/>
</dbReference>
<dbReference type="AlphaFoldDB" id="A0A073K026"/>
<evidence type="ECO:0000256" key="4">
    <source>
        <dbReference type="ARBA" id="ARBA00022448"/>
    </source>
</evidence>
<dbReference type="InterPro" id="IPR023298">
    <property type="entry name" value="ATPase_P-typ_TM_dom_sf"/>
</dbReference>
<dbReference type="InterPro" id="IPR008250">
    <property type="entry name" value="ATPase_P-typ_transduc_dom_A_sf"/>
</dbReference>
<dbReference type="InterPro" id="IPR059000">
    <property type="entry name" value="ATPase_P-type_domA"/>
</dbReference>
<feature type="transmembrane region" description="Helical" evidence="17">
    <location>
        <begin position="497"/>
        <end position="514"/>
    </location>
</feature>
<dbReference type="PRINTS" id="PR00943">
    <property type="entry name" value="CUATPASE"/>
</dbReference>
<evidence type="ECO:0000256" key="7">
    <source>
        <dbReference type="ARBA" id="ARBA00022723"/>
    </source>
</evidence>
<evidence type="ECO:0000256" key="5">
    <source>
        <dbReference type="ARBA" id="ARBA00022553"/>
    </source>
</evidence>
<accession>A0A073K026</accession>
<dbReference type="STRING" id="574376.BAMA_18650"/>
<gene>
    <name evidence="19" type="ORF">BAMA_18650</name>
</gene>
<organism evidence="19 20">
    <name type="scientific">Bacillus manliponensis</name>
    <dbReference type="NCBI Taxonomy" id="574376"/>
    <lineage>
        <taxon>Bacteria</taxon>
        <taxon>Bacillati</taxon>
        <taxon>Bacillota</taxon>
        <taxon>Bacilli</taxon>
        <taxon>Bacillales</taxon>
        <taxon>Bacillaceae</taxon>
        <taxon>Bacillus</taxon>
        <taxon>Bacillus cereus group</taxon>
    </lineage>
</organism>
<keyword evidence="7 17" id="KW-0479">Metal-binding</keyword>
<dbReference type="PROSITE" id="PS00154">
    <property type="entry name" value="ATPASE_E1_E2"/>
    <property type="match status" value="1"/>
</dbReference>
<dbReference type="GO" id="GO:0043682">
    <property type="term" value="F:P-type divalent copper transporter activity"/>
    <property type="evidence" value="ECO:0007669"/>
    <property type="project" value="TreeGrafter"/>
</dbReference>
<dbReference type="SFLD" id="SFLDF00027">
    <property type="entry name" value="p-type_atpase"/>
    <property type="match status" value="1"/>
</dbReference>
<dbReference type="InterPro" id="IPR001757">
    <property type="entry name" value="P_typ_ATPase"/>
</dbReference>
<feature type="transmembrane region" description="Helical" evidence="17">
    <location>
        <begin position="154"/>
        <end position="178"/>
    </location>
</feature>
<dbReference type="InterPro" id="IPR036412">
    <property type="entry name" value="HAD-like_sf"/>
</dbReference>
<proteinExistence type="inferred from homology"/>
<dbReference type="Pfam" id="PF00702">
    <property type="entry name" value="Hydrolase"/>
    <property type="match status" value="1"/>
</dbReference>
<evidence type="ECO:0000313" key="20">
    <source>
        <dbReference type="Proteomes" id="UP000027822"/>
    </source>
</evidence>
<dbReference type="InterPro" id="IPR018303">
    <property type="entry name" value="ATPase_P-typ_P_site"/>
</dbReference>
<dbReference type="Proteomes" id="UP000027822">
    <property type="component" value="Unassembled WGS sequence"/>
</dbReference>
<comment type="caution">
    <text evidence="19">The sequence shown here is derived from an EMBL/GenBank/DDBJ whole genome shotgun (WGS) entry which is preliminary data.</text>
</comment>
<dbReference type="GO" id="GO:0005507">
    <property type="term" value="F:copper ion binding"/>
    <property type="evidence" value="ECO:0007669"/>
    <property type="project" value="TreeGrafter"/>
</dbReference>
<dbReference type="Pfam" id="PF00122">
    <property type="entry name" value="E1-E2_ATPase"/>
    <property type="match status" value="1"/>
</dbReference>
<keyword evidence="6 17" id="KW-0812">Transmembrane</keyword>
<comment type="caution">
    <text evidence="17">Lacks conserved residue(s) required for the propagation of feature annotation.</text>
</comment>
<keyword evidence="8 17" id="KW-0547">Nucleotide-binding</keyword>
<dbReference type="NCBIfam" id="TIGR01511">
    <property type="entry name" value="ATPase-IB1_Cu"/>
    <property type="match status" value="1"/>
</dbReference>
<evidence type="ECO:0000256" key="14">
    <source>
        <dbReference type="ARBA" id="ARBA00023065"/>
    </source>
</evidence>
<comment type="similarity">
    <text evidence="2 17">Belongs to the cation transport ATPase (P-type) (TC 3.A.3) family. Type IB subfamily.</text>
</comment>
<evidence type="ECO:0000256" key="2">
    <source>
        <dbReference type="ARBA" id="ARBA00006024"/>
    </source>
</evidence>
<dbReference type="InterPro" id="IPR023214">
    <property type="entry name" value="HAD_sf"/>
</dbReference>
<evidence type="ECO:0000256" key="6">
    <source>
        <dbReference type="ARBA" id="ARBA00022692"/>
    </source>
</evidence>
<dbReference type="NCBIfam" id="TIGR01525">
    <property type="entry name" value="ATPase-IB_hvy"/>
    <property type="match status" value="1"/>
</dbReference>
<dbReference type="PANTHER" id="PTHR43520">
    <property type="entry name" value="ATP7, ISOFORM B"/>
    <property type="match status" value="1"/>
</dbReference>
<evidence type="ECO:0000256" key="13">
    <source>
        <dbReference type="ARBA" id="ARBA00023008"/>
    </source>
</evidence>
<keyword evidence="14" id="KW-0406">Ion transport</keyword>
<comment type="catalytic activity">
    <reaction evidence="16">
        <text>Cu(+)(in) + ATP + H2O = Cu(+)(out) + ADP + phosphate + H(+)</text>
        <dbReference type="Rhea" id="RHEA:25792"/>
        <dbReference type="ChEBI" id="CHEBI:15377"/>
        <dbReference type="ChEBI" id="CHEBI:15378"/>
        <dbReference type="ChEBI" id="CHEBI:30616"/>
        <dbReference type="ChEBI" id="CHEBI:43474"/>
        <dbReference type="ChEBI" id="CHEBI:49552"/>
        <dbReference type="ChEBI" id="CHEBI:456216"/>
        <dbReference type="EC" id="7.2.2.8"/>
    </reaction>
</comment>
<dbReference type="InterPro" id="IPR044492">
    <property type="entry name" value="P_typ_ATPase_HD_dom"/>
</dbReference>
<dbReference type="PRINTS" id="PR00119">
    <property type="entry name" value="CATATPASE"/>
</dbReference>
<keyword evidence="11" id="KW-1278">Translocase</keyword>
<evidence type="ECO:0000259" key="18">
    <source>
        <dbReference type="Pfam" id="PF00122"/>
    </source>
</evidence>
<evidence type="ECO:0000256" key="9">
    <source>
        <dbReference type="ARBA" id="ARBA00022796"/>
    </source>
</evidence>
<evidence type="ECO:0000256" key="15">
    <source>
        <dbReference type="ARBA" id="ARBA00023136"/>
    </source>
</evidence>
<evidence type="ECO:0000256" key="8">
    <source>
        <dbReference type="ARBA" id="ARBA00022741"/>
    </source>
</evidence>
<evidence type="ECO:0000256" key="1">
    <source>
        <dbReference type="ARBA" id="ARBA00004651"/>
    </source>
</evidence>
<evidence type="ECO:0000256" key="17">
    <source>
        <dbReference type="RuleBase" id="RU362081"/>
    </source>
</evidence>
<dbReference type="GO" id="GO:0005886">
    <property type="term" value="C:plasma membrane"/>
    <property type="evidence" value="ECO:0007669"/>
    <property type="project" value="UniProtKB-SubCell"/>
</dbReference>
<dbReference type="GO" id="GO:0005524">
    <property type="term" value="F:ATP binding"/>
    <property type="evidence" value="ECO:0007669"/>
    <property type="project" value="UniProtKB-UniRule"/>
</dbReference>
<comment type="subcellular location">
    <subcellularLocation>
        <location evidence="1">Cell membrane</location>
        <topology evidence="1">Multi-pass membrane protein</topology>
    </subcellularLocation>
</comment>
<dbReference type="GO" id="GO:0055070">
    <property type="term" value="P:copper ion homeostasis"/>
    <property type="evidence" value="ECO:0007669"/>
    <property type="project" value="TreeGrafter"/>
</dbReference>
<dbReference type="SFLD" id="SFLDS00003">
    <property type="entry name" value="Haloacid_Dehalogenase"/>
    <property type="match status" value="1"/>
</dbReference>
<dbReference type="OrthoDB" id="9813266at2"/>
<dbReference type="GO" id="GO:0016887">
    <property type="term" value="F:ATP hydrolysis activity"/>
    <property type="evidence" value="ECO:0007669"/>
    <property type="project" value="InterPro"/>
</dbReference>
<keyword evidence="15 17" id="KW-0472">Membrane</keyword>
<dbReference type="RefSeq" id="WP_034637883.1">
    <property type="nucleotide sequence ID" value="NZ_JOTN01000005.1"/>
</dbReference>
<keyword evidence="17" id="KW-1003">Cell membrane</keyword>
<evidence type="ECO:0000256" key="16">
    <source>
        <dbReference type="ARBA" id="ARBA00049289"/>
    </source>
</evidence>
<evidence type="ECO:0000256" key="11">
    <source>
        <dbReference type="ARBA" id="ARBA00022967"/>
    </source>
</evidence>
<feature type="transmembrane region" description="Helical" evidence="17">
    <location>
        <begin position="190"/>
        <end position="212"/>
    </location>
</feature>
<dbReference type="CDD" id="cd02094">
    <property type="entry name" value="P-type_ATPase_Cu-like"/>
    <property type="match status" value="1"/>
</dbReference>
<dbReference type="EC" id="7.2.2.8" evidence="3"/>
<dbReference type="InterPro" id="IPR023299">
    <property type="entry name" value="ATPase_P-typ_cyto_dom_N"/>
</dbReference>
<keyword evidence="20" id="KW-1185">Reference proteome</keyword>
<dbReference type="InterPro" id="IPR027256">
    <property type="entry name" value="P-typ_ATPase_IB"/>
</dbReference>
<evidence type="ECO:0000256" key="3">
    <source>
        <dbReference type="ARBA" id="ARBA00012517"/>
    </source>
</evidence>
<dbReference type="PANTHER" id="PTHR43520:SF8">
    <property type="entry name" value="P-TYPE CU(+) TRANSPORTER"/>
    <property type="match status" value="1"/>
</dbReference>
<keyword evidence="4" id="KW-0813">Transport</keyword>
<dbReference type="PROSITE" id="PS01229">
    <property type="entry name" value="COF_2"/>
    <property type="match status" value="1"/>
</dbReference>
<feature type="non-terminal residue" evidence="19">
    <location>
        <position position="1"/>
    </location>
</feature>
<reference evidence="19 20" key="1">
    <citation type="submission" date="2014-06" db="EMBL/GenBank/DDBJ databases">
        <title>Draft genome sequence of Bacillus manliponensis JCM 15802 (MCCC 1A00708).</title>
        <authorList>
            <person name="Lai Q."/>
            <person name="Liu Y."/>
            <person name="Shao Z."/>
        </authorList>
    </citation>
    <scope>NUCLEOTIDE SEQUENCE [LARGE SCALE GENOMIC DNA]</scope>
    <source>
        <strain evidence="19 20">JCM 15802</strain>
    </source>
</reference>
<evidence type="ECO:0000313" key="19">
    <source>
        <dbReference type="EMBL" id="KEK19807.1"/>
    </source>
</evidence>
<dbReference type="NCBIfam" id="TIGR01494">
    <property type="entry name" value="ATPase_P-type"/>
    <property type="match status" value="1"/>
</dbReference>
<keyword evidence="9" id="KW-0187">Copper transport</keyword>
<dbReference type="SUPFAM" id="SSF81665">
    <property type="entry name" value="Calcium ATPase, transmembrane domain M"/>
    <property type="match status" value="1"/>
</dbReference>
<dbReference type="Gene3D" id="3.40.1110.10">
    <property type="entry name" value="Calcium-transporting ATPase, cytoplasmic domain N"/>
    <property type="match status" value="2"/>
</dbReference>
<dbReference type="GO" id="GO:0140581">
    <property type="term" value="F:P-type monovalent copper transporter activity"/>
    <property type="evidence" value="ECO:0007669"/>
    <property type="project" value="UniProtKB-EC"/>
</dbReference>
<dbReference type="SFLD" id="SFLDG00002">
    <property type="entry name" value="C1.7:_P-type_atpase_like"/>
    <property type="match status" value="1"/>
</dbReference>
<keyword evidence="12 17" id="KW-1133">Transmembrane helix</keyword>
<feature type="domain" description="P-type ATPase A" evidence="18">
    <location>
        <begin position="39"/>
        <end position="139"/>
    </location>
</feature>
<dbReference type="eggNOG" id="COG2217">
    <property type="taxonomic scope" value="Bacteria"/>
</dbReference>
<dbReference type="SUPFAM" id="SSF81653">
    <property type="entry name" value="Calcium ATPase, transduction domain A"/>
    <property type="match status" value="1"/>
</dbReference>
<dbReference type="Gene3D" id="2.70.150.10">
    <property type="entry name" value="Calcium-transporting ATPase, cytoplasmic transduction domain A"/>
    <property type="match status" value="1"/>
</dbReference>